<dbReference type="Pfam" id="PF13392">
    <property type="entry name" value="HNH_3"/>
    <property type="match status" value="1"/>
</dbReference>
<dbReference type="SMART" id="SM00507">
    <property type="entry name" value="HNHc"/>
    <property type="match status" value="1"/>
</dbReference>
<proteinExistence type="predicted"/>
<dbReference type="InterPro" id="IPR036388">
    <property type="entry name" value="WH-like_DNA-bd_sf"/>
</dbReference>
<dbReference type="InterPro" id="IPR044925">
    <property type="entry name" value="His-Me_finger_sf"/>
</dbReference>
<dbReference type="KEGG" id="vg:65129933"/>
<dbReference type="SUPFAM" id="SSF54060">
    <property type="entry name" value="His-Me finger endonucleases"/>
    <property type="match status" value="1"/>
</dbReference>
<dbReference type="EMBL" id="MT774389">
    <property type="protein sequence ID" value="QOR59371.1"/>
    <property type="molecule type" value="Genomic_DNA"/>
</dbReference>
<dbReference type="Pfam" id="PF07463">
    <property type="entry name" value="NUMOD4"/>
    <property type="match status" value="1"/>
</dbReference>
<dbReference type="Gene3D" id="1.10.10.10">
    <property type="entry name" value="Winged helix-like DNA-binding domain superfamily/Winged helix DNA-binding domain"/>
    <property type="match status" value="1"/>
</dbReference>
<organism evidence="2 3">
    <name type="scientific">uncultured phage cr116_1</name>
    <dbReference type="NCBI Taxonomy" id="2772073"/>
    <lineage>
        <taxon>Viruses</taxon>
        <taxon>Duplodnaviria</taxon>
        <taxon>Heunggongvirae</taxon>
        <taxon>Uroviricota</taxon>
        <taxon>Caudoviricetes</taxon>
        <taxon>Crassvirales</taxon>
        <taxon>Steigviridae</taxon>
        <taxon>Asinivirinae</taxon>
        <taxon>Pamirivirus</taxon>
        <taxon>Pamirivirus faecium</taxon>
    </lineage>
</organism>
<dbReference type="InterPro" id="IPR010902">
    <property type="entry name" value="NUMOD4"/>
</dbReference>
<dbReference type="Proteomes" id="UP000593686">
    <property type="component" value="Genome"/>
</dbReference>
<dbReference type="InterPro" id="IPR003615">
    <property type="entry name" value="HNH_nuc"/>
</dbReference>
<evidence type="ECO:0000259" key="1">
    <source>
        <dbReference type="SMART" id="SM00507"/>
    </source>
</evidence>
<keyword evidence="3" id="KW-1185">Reference proteome</keyword>
<keyword evidence="2" id="KW-0378">Hydrolase</keyword>
<dbReference type="Gene3D" id="3.90.75.20">
    <property type="match status" value="1"/>
</dbReference>
<evidence type="ECO:0000313" key="3">
    <source>
        <dbReference type="Proteomes" id="UP000593686"/>
    </source>
</evidence>
<sequence length="199" mass="23035">MERKSLRDISWQVIPGLENYAASDTGDIKALPKIREGNLSCLNNMHDRTDKSHRHYKEKILKQTFKQRYFYVSLTQNGVKKNYRVHRLVYMAFKGLIPEGMVIDHIDGNTKNNNISNLRCASISENCQNPNTICKKYKAVVQIDKSTNEVLHIHSSIKDAMLSLGFNYSPSMTCHIGDVCNNKRNTCYGYKWKWKKESI</sequence>
<dbReference type="GeneID" id="65129933"/>
<name>A0A7M1RZP1_9CAUD</name>
<keyword evidence="2" id="KW-0540">Nuclease</keyword>
<dbReference type="GO" id="GO:0016788">
    <property type="term" value="F:hydrolase activity, acting on ester bonds"/>
    <property type="evidence" value="ECO:0007669"/>
    <property type="project" value="InterPro"/>
</dbReference>
<dbReference type="GO" id="GO:0004519">
    <property type="term" value="F:endonuclease activity"/>
    <property type="evidence" value="ECO:0007669"/>
    <property type="project" value="UniProtKB-KW"/>
</dbReference>
<keyword evidence="2" id="KW-0255">Endonuclease</keyword>
<accession>A0A7M1RZP1</accession>
<reference evidence="2 3" key="1">
    <citation type="submission" date="2020-07" db="EMBL/GenBank/DDBJ databases">
        <title>Taxonomic proposal: Crassvirales, a new order of highly abundant and diverse bacterial viruses.</title>
        <authorList>
            <person name="Shkoporov A.N."/>
            <person name="Stockdale S.R."/>
            <person name="Guerin E."/>
            <person name="Ross R.P."/>
            <person name="Hill C."/>
        </authorList>
    </citation>
    <scope>NUCLEOTIDE SEQUENCE [LARGE SCALE GENOMIC DNA]</scope>
</reference>
<dbReference type="RefSeq" id="YP_010111529.1">
    <property type="nucleotide sequence ID" value="NC_055882.1"/>
</dbReference>
<protein>
    <submittedName>
        <fullName evidence="2">Putative HNH homing endonuclease</fullName>
    </submittedName>
</protein>
<feature type="domain" description="HNH nuclease" evidence="1">
    <location>
        <begin position="79"/>
        <end position="127"/>
    </location>
</feature>
<evidence type="ECO:0000313" key="2">
    <source>
        <dbReference type="EMBL" id="QOR59371.1"/>
    </source>
</evidence>